<dbReference type="OrthoDB" id="5851052at2759"/>
<dbReference type="GO" id="GO:0005524">
    <property type="term" value="F:ATP binding"/>
    <property type="evidence" value="ECO:0007669"/>
    <property type="project" value="UniProtKB-KW"/>
</dbReference>
<evidence type="ECO:0000256" key="1">
    <source>
        <dbReference type="ARBA" id="ARBA00022741"/>
    </source>
</evidence>
<dbReference type="GO" id="GO:0043139">
    <property type="term" value="F:5'-3' DNA helicase activity"/>
    <property type="evidence" value="ECO:0007669"/>
    <property type="project" value="TreeGrafter"/>
</dbReference>
<keyword evidence="2" id="KW-0378">Hydrolase</keyword>
<protein>
    <submittedName>
        <fullName evidence="6">AAA_11 domain-containing protein</fullName>
    </submittedName>
</protein>
<reference evidence="6" key="1">
    <citation type="submission" date="2020-12" db="UniProtKB">
        <authorList>
            <consortium name="WormBaseParasite"/>
        </authorList>
    </citation>
    <scope>IDENTIFICATION</scope>
    <source>
        <strain evidence="6">MHco3</strain>
    </source>
</reference>
<organism evidence="5 6">
    <name type="scientific">Haemonchus contortus</name>
    <name type="common">Barber pole worm</name>
    <dbReference type="NCBI Taxonomy" id="6289"/>
    <lineage>
        <taxon>Eukaryota</taxon>
        <taxon>Metazoa</taxon>
        <taxon>Ecdysozoa</taxon>
        <taxon>Nematoda</taxon>
        <taxon>Chromadorea</taxon>
        <taxon>Rhabditida</taxon>
        <taxon>Rhabditina</taxon>
        <taxon>Rhabditomorpha</taxon>
        <taxon>Strongyloidea</taxon>
        <taxon>Trichostrongylidae</taxon>
        <taxon>Haemonchus</taxon>
    </lineage>
</organism>
<evidence type="ECO:0000256" key="3">
    <source>
        <dbReference type="ARBA" id="ARBA00022806"/>
    </source>
</evidence>
<dbReference type="SUPFAM" id="SSF52540">
    <property type="entry name" value="P-loop containing nucleoside triphosphate hydrolases"/>
    <property type="match status" value="1"/>
</dbReference>
<dbReference type="Proteomes" id="UP000025227">
    <property type="component" value="Unplaced"/>
</dbReference>
<evidence type="ECO:0000313" key="6">
    <source>
        <dbReference type="WBParaSite" id="HCON_00180290-00001"/>
    </source>
</evidence>
<accession>A0A7I4Z691</accession>
<keyword evidence="5" id="KW-1185">Reference proteome</keyword>
<dbReference type="PANTHER" id="PTHR43788:SF16">
    <property type="entry name" value="HELICASE WITH ZINC FINGER 2"/>
    <property type="match status" value="1"/>
</dbReference>
<proteinExistence type="predicted"/>
<dbReference type="AlphaFoldDB" id="A0A7I4Z691"/>
<keyword evidence="1" id="KW-0547">Nucleotide-binding</keyword>
<dbReference type="InterPro" id="IPR050534">
    <property type="entry name" value="Coronavir_polyprotein_1ab"/>
</dbReference>
<dbReference type="WBParaSite" id="HCON_00180290-00001">
    <property type="protein sequence ID" value="HCON_00180290-00001"/>
    <property type="gene ID" value="HCON_00180290"/>
</dbReference>
<evidence type="ECO:0000313" key="5">
    <source>
        <dbReference type="Proteomes" id="UP000025227"/>
    </source>
</evidence>
<keyword evidence="4" id="KW-0067">ATP-binding</keyword>
<name>A0A7I4Z691_HAECO</name>
<sequence length="159" mass="17552">MFEVRPPEVLLLTTASLLNTTAKGGIFENHIVDRKIIIVDEASQVPEPMLACLITMFPDARQLYIGDINRMRPHVKCPGDAKPALFDGQSIMSVLERSSGVPKSALVTTFRAHPALNELPNLLPYGGLLLSGATARERRLLLDRDKFPNPHVQFALINV</sequence>
<evidence type="ECO:0000256" key="2">
    <source>
        <dbReference type="ARBA" id="ARBA00022801"/>
    </source>
</evidence>
<evidence type="ECO:0000256" key="4">
    <source>
        <dbReference type="ARBA" id="ARBA00022840"/>
    </source>
</evidence>
<keyword evidence="3" id="KW-0347">Helicase</keyword>
<dbReference type="PANTHER" id="PTHR43788">
    <property type="entry name" value="DNA2/NAM7 HELICASE FAMILY MEMBER"/>
    <property type="match status" value="1"/>
</dbReference>
<dbReference type="Gene3D" id="3.40.50.300">
    <property type="entry name" value="P-loop containing nucleotide triphosphate hydrolases"/>
    <property type="match status" value="1"/>
</dbReference>
<dbReference type="InterPro" id="IPR027417">
    <property type="entry name" value="P-loop_NTPase"/>
</dbReference>
<dbReference type="GO" id="GO:0016787">
    <property type="term" value="F:hydrolase activity"/>
    <property type="evidence" value="ECO:0007669"/>
    <property type="project" value="UniProtKB-KW"/>
</dbReference>